<protein>
    <recommendedName>
        <fullName evidence="7">Glutamate--tRNA ligase</fullName>
        <ecNumber evidence="7">6.1.1.17</ecNumber>
    </recommendedName>
    <alternativeName>
        <fullName evidence="7">Glutamyl-tRNA synthetase</fullName>
        <shortName evidence="7">GluRS</shortName>
    </alternativeName>
</protein>
<organism evidence="10 11">
    <name type="scientific">candidate division WWE3 bacterium RIFCSPHIGHO2_02_FULL_38_14</name>
    <dbReference type="NCBI Taxonomy" id="1802620"/>
    <lineage>
        <taxon>Bacteria</taxon>
        <taxon>Katanobacteria</taxon>
    </lineage>
</organism>
<dbReference type="InterPro" id="IPR014729">
    <property type="entry name" value="Rossmann-like_a/b/a_fold"/>
</dbReference>
<dbReference type="FunFam" id="3.40.50.620:FF:000045">
    <property type="entry name" value="Glutamate--tRNA ligase, mitochondrial"/>
    <property type="match status" value="1"/>
</dbReference>
<evidence type="ECO:0000313" key="11">
    <source>
        <dbReference type="Proteomes" id="UP000178127"/>
    </source>
</evidence>
<comment type="function">
    <text evidence="7">Catalyzes the attachment of glutamate to tRNA(Glu) in a two-step reaction: glutamate is first activated by ATP to form Glu-AMP and then transferred to the acceptor end of tRNA(Glu).</text>
</comment>
<evidence type="ECO:0000256" key="4">
    <source>
        <dbReference type="ARBA" id="ARBA00022840"/>
    </source>
</evidence>
<evidence type="ECO:0000256" key="2">
    <source>
        <dbReference type="ARBA" id="ARBA00022598"/>
    </source>
</evidence>
<proteinExistence type="inferred from homology"/>
<keyword evidence="2 7" id="KW-0436">Ligase</keyword>
<evidence type="ECO:0000313" key="10">
    <source>
        <dbReference type="EMBL" id="OGC54386.1"/>
    </source>
</evidence>
<dbReference type="EMBL" id="MEVD01000003">
    <property type="protein sequence ID" value="OGC54386.1"/>
    <property type="molecule type" value="Genomic_DNA"/>
</dbReference>
<evidence type="ECO:0000256" key="1">
    <source>
        <dbReference type="ARBA" id="ARBA00007894"/>
    </source>
</evidence>
<dbReference type="Pfam" id="PF19269">
    <property type="entry name" value="Anticodon_2"/>
    <property type="match status" value="1"/>
</dbReference>
<comment type="subunit">
    <text evidence="7">Monomer.</text>
</comment>
<keyword evidence="5 7" id="KW-0648">Protein biosynthesis</keyword>
<dbReference type="GO" id="GO:0005524">
    <property type="term" value="F:ATP binding"/>
    <property type="evidence" value="ECO:0007669"/>
    <property type="project" value="UniProtKB-UniRule"/>
</dbReference>
<feature type="domain" description="Glutamyl/glutaminyl-tRNA synthetase class Ib catalytic" evidence="8">
    <location>
        <begin position="3"/>
        <end position="323"/>
    </location>
</feature>
<dbReference type="Pfam" id="PF00749">
    <property type="entry name" value="tRNA-synt_1c"/>
    <property type="match status" value="1"/>
</dbReference>
<dbReference type="InterPro" id="IPR008925">
    <property type="entry name" value="aa_tRNA-synth_I_cd-bd_sf"/>
</dbReference>
<dbReference type="NCBIfam" id="TIGR00464">
    <property type="entry name" value="gltX_bact"/>
    <property type="match status" value="1"/>
</dbReference>
<accession>A0A1F4VB08</accession>
<dbReference type="InterPro" id="IPR049940">
    <property type="entry name" value="GluQ/Sye"/>
</dbReference>
<feature type="binding site" evidence="7">
    <location>
        <position position="256"/>
    </location>
    <ligand>
        <name>ATP</name>
        <dbReference type="ChEBI" id="CHEBI:30616"/>
    </ligand>
</feature>
<evidence type="ECO:0000256" key="6">
    <source>
        <dbReference type="ARBA" id="ARBA00023146"/>
    </source>
</evidence>
<gene>
    <name evidence="7" type="primary">gltX</name>
    <name evidence="10" type="ORF">A3D91_00625</name>
</gene>
<comment type="similarity">
    <text evidence="1 7">Belongs to the class-I aminoacyl-tRNA synthetase family. Glutamate--tRNA ligase type 1 subfamily.</text>
</comment>
<evidence type="ECO:0000259" key="8">
    <source>
        <dbReference type="Pfam" id="PF00749"/>
    </source>
</evidence>
<evidence type="ECO:0000256" key="7">
    <source>
        <dbReference type="HAMAP-Rule" id="MF_00022"/>
    </source>
</evidence>
<dbReference type="HAMAP" id="MF_00022">
    <property type="entry name" value="Glu_tRNA_synth_type1"/>
    <property type="match status" value="1"/>
</dbReference>
<dbReference type="SUPFAM" id="SSF48163">
    <property type="entry name" value="An anticodon-binding domain of class I aminoacyl-tRNA synthetases"/>
    <property type="match status" value="1"/>
</dbReference>
<comment type="subcellular location">
    <subcellularLocation>
        <location evidence="7">Cytoplasm</location>
    </subcellularLocation>
</comment>
<keyword evidence="3 7" id="KW-0547">Nucleotide-binding</keyword>
<keyword evidence="6 7" id="KW-0030">Aminoacyl-tRNA synthetase</keyword>
<feature type="short sequence motif" description="'KMSKS' region" evidence="7">
    <location>
        <begin position="253"/>
        <end position="257"/>
    </location>
</feature>
<dbReference type="Gene3D" id="1.10.10.350">
    <property type="match status" value="1"/>
</dbReference>
<dbReference type="InterPro" id="IPR033910">
    <property type="entry name" value="GluRS_core"/>
</dbReference>
<keyword evidence="7" id="KW-0963">Cytoplasm</keyword>
<dbReference type="GO" id="GO:0004818">
    <property type="term" value="F:glutamate-tRNA ligase activity"/>
    <property type="evidence" value="ECO:0007669"/>
    <property type="project" value="UniProtKB-UniRule"/>
</dbReference>
<evidence type="ECO:0000256" key="5">
    <source>
        <dbReference type="ARBA" id="ARBA00022917"/>
    </source>
</evidence>
<dbReference type="SUPFAM" id="SSF52374">
    <property type="entry name" value="Nucleotidylyl transferase"/>
    <property type="match status" value="1"/>
</dbReference>
<sequence length="494" mass="58167">MPQVRTRMAPSPTGEYHIGGMRTLLYNYAFARKNNGKFILRIEDTDRERHVEGAAERLVRVIKDYGLNWDEGPEVGGPFEPYIQSQRLDIYKKHALDLINKGHAYYCFCTEERLEKMREEQRKTGLPTTKYDRQCLNLEKDDVEKRLNNGEPHVIRLKVPENEEIIVKDLILGEIKFNSQDIDDQVLLKSDGFPTYHLAVVVDDRLMEISHVLRGLEWLPSTPKHILLYKYFGWELPVYGHLPLLKEVGENKKLSKRMGSVSAQGFLEDGYLPEALLNFLMFLGWNPGTEKEIYSIEEFIQDFSLEKVQISDMASFDRMKLKWYNSYYIRNLSEDDFYNRLTEWSEKYNYDFKVNDYIRKYTKEYFLKVLKLIHERLQVFSDIKELTSYFFKDPVVNKDMLLEKSKDREAAKDILNSYINLYSEIIESDWNKENLDKRSHEVLLLKGFKTKEAFMTLRIALTGMEATPPLFDVLGLMKKEIVLKRLEDALSLVS</sequence>
<comment type="caution">
    <text evidence="10">The sequence shown here is derived from an EMBL/GenBank/DDBJ whole genome shotgun (WGS) entry which is preliminary data.</text>
</comment>
<dbReference type="InterPro" id="IPR004527">
    <property type="entry name" value="Glu-tRNA-ligase_bac/mito"/>
</dbReference>
<dbReference type="GO" id="GO:0008270">
    <property type="term" value="F:zinc ion binding"/>
    <property type="evidence" value="ECO:0007669"/>
    <property type="project" value="InterPro"/>
</dbReference>
<dbReference type="GO" id="GO:0000049">
    <property type="term" value="F:tRNA binding"/>
    <property type="evidence" value="ECO:0007669"/>
    <property type="project" value="InterPro"/>
</dbReference>
<dbReference type="Proteomes" id="UP000178127">
    <property type="component" value="Unassembled WGS sequence"/>
</dbReference>
<feature type="domain" description="Aminoacyl-tRNA synthetase class I anticodon-binding" evidence="9">
    <location>
        <begin position="354"/>
        <end position="490"/>
    </location>
</feature>
<dbReference type="GO" id="GO:0005737">
    <property type="term" value="C:cytoplasm"/>
    <property type="evidence" value="ECO:0007669"/>
    <property type="project" value="UniProtKB-SubCell"/>
</dbReference>
<keyword evidence="4 7" id="KW-0067">ATP-binding</keyword>
<feature type="short sequence motif" description="'HIGH' region" evidence="7">
    <location>
        <begin position="10"/>
        <end position="20"/>
    </location>
</feature>
<reference evidence="10 11" key="1">
    <citation type="journal article" date="2016" name="Nat. Commun.">
        <title>Thousands of microbial genomes shed light on interconnected biogeochemical processes in an aquifer system.</title>
        <authorList>
            <person name="Anantharaman K."/>
            <person name="Brown C.T."/>
            <person name="Hug L.A."/>
            <person name="Sharon I."/>
            <person name="Castelle C.J."/>
            <person name="Probst A.J."/>
            <person name="Thomas B.C."/>
            <person name="Singh A."/>
            <person name="Wilkins M.J."/>
            <person name="Karaoz U."/>
            <person name="Brodie E.L."/>
            <person name="Williams K.H."/>
            <person name="Hubbard S.S."/>
            <person name="Banfield J.F."/>
        </authorList>
    </citation>
    <scope>NUCLEOTIDE SEQUENCE [LARGE SCALE GENOMIC DNA]</scope>
</reference>
<dbReference type="GO" id="GO:0006424">
    <property type="term" value="P:glutamyl-tRNA aminoacylation"/>
    <property type="evidence" value="ECO:0007669"/>
    <property type="project" value="UniProtKB-UniRule"/>
</dbReference>
<dbReference type="PRINTS" id="PR00987">
    <property type="entry name" value="TRNASYNTHGLU"/>
</dbReference>
<dbReference type="InterPro" id="IPR020751">
    <property type="entry name" value="aa-tRNA-synth_I_codon-bd_sub2"/>
</dbReference>
<dbReference type="PANTHER" id="PTHR43311:SF2">
    <property type="entry name" value="GLUTAMATE--TRNA LIGASE, MITOCHONDRIAL-RELATED"/>
    <property type="match status" value="1"/>
</dbReference>
<dbReference type="InterPro" id="IPR000924">
    <property type="entry name" value="Glu/Gln-tRNA-synth"/>
</dbReference>
<name>A0A1F4VB08_UNCKA</name>
<dbReference type="Gene3D" id="3.40.50.620">
    <property type="entry name" value="HUPs"/>
    <property type="match status" value="1"/>
</dbReference>
<dbReference type="InterPro" id="IPR020058">
    <property type="entry name" value="Glu/Gln-tRNA-synth_Ib_cat-dom"/>
</dbReference>
<comment type="caution">
    <text evidence="7">Lacks conserved residue(s) required for the propagation of feature annotation.</text>
</comment>
<dbReference type="InterPro" id="IPR045462">
    <property type="entry name" value="aa-tRNA-synth_I_cd-bd"/>
</dbReference>
<comment type="catalytic activity">
    <reaction evidence="7">
        <text>tRNA(Glu) + L-glutamate + ATP = L-glutamyl-tRNA(Glu) + AMP + diphosphate</text>
        <dbReference type="Rhea" id="RHEA:23540"/>
        <dbReference type="Rhea" id="RHEA-COMP:9663"/>
        <dbReference type="Rhea" id="RHEA-COMP:9680"/>
        <dbReference type="ChEBI" id="CHEBI:29985"/>
        <dbReference type="ChEBI" id="CHEBI:30616"/>
        <dbReference type="ChEBI" id="CHEBI:33019"/>
        <dbReference type="ChEBI" id="CHEBI:78442"/>
        <dbReference type="ChEBI" id="CHEBI:78520"/>
        <dbReference type="ChEBI" id="CHEBI:456215"/>
        <dbReference type="EC" id="6.1.1.17"/>
    </reaction>
</comment>
<dbReference type="AlphaFoldDB" id="A0A1F4VB08"/>
<evidence type="ECO:0000259" key="9">
    <source>
        <dbReference type="Pfam" id="PF19269"/>
    </source>
</evidence>
<evidence type="ECO:0000256" key="3">
    <source>
        <dbReference type="ARBA" id="ARBA00022741"/>
    </source>
</evidence>
<dbReference type="EC" id="6.1.1.17" evidence="7"/>
<dbReference type="STRING" id="1802620.A3D91_00625"/>
<dbReference type="CDD" id="cd00808">
    <property type="entry name" value="GluRS_core"/>
    <property type="match status" value="1"/>
</dbReference>
<dbReference type="PANTHER" id="PTHR43311">
    <property type="entry name" value="GLUTAMATE--TRNA LIGASE"/>
    <property type="match status" value="1"/>
</dbReference>